<dbReference type="Proteomes" id="UP001295684">
    <property type="component" value="Unassembled WGS sequence"/>
</dbReference>
<name>A0AAD1U2I3_EUPCR</name>
<keyword evidence="2" id="KW-1185">Reference proteome</keyword>
<accession>A0AAD1U2I3</accession>
<reference evidence="1" key="1">
    <citation type="submission" date="2023-07" db="EMBL/GenBank/DDBJ databases">
        <authorList>
            <consortium name="AG Swart"/>
            <person name="Singh M."/>
            <person name="Singh A."/>
            <person name="Seah K."/>
            <person name="Emmerich C."/>
        </authorList>
    </citation>
    <scope>NUCLEOTIDE SEQUENCE</scope>
    <source>
        <strain evidence="1">DP1</strain>
    </source>
</reference>
<protein>
    <submittedName>
        <fullName evidence="1">Uncharacterized protein</fullName>
    </submittedName>
</protein>
<organism evidence="1 2">
    <name type="scientific">Euplotes crassus</name>
    <dbReference type="NCBI Taxonomy" id="5936"/>
    <lineage>
        <taxon>Eukaryota</taxon>
        <taxon>Sar</taxon>
        <taxon>Alveolata</taxon>
        <taxon>Ciliophora</taxon>
        <taxon>Intramacronucleata</taxon>
        <taxon>Spirotrichea</taxon>
        <taxon>Hypotrichia</taxon>
        <taxon>Euplotida</taxon>
        <taxon>Euplotidae</taxon>
        <taxon>Moneuplotes</taxon>
    </lineage>
</organism>
<dbReference type="AlphaFoldDB" id="A0AAD1U2I3"/>
<sequence>MRIEIFIIKTSTLKHPQKEYLYLLEAVEFRKSIKAPKIYGTNNGRASEYAKTNDSRKIVFKDNQSYSFTKNDTCKSKLDFQQKIRKFIQDKYRINPNRPAAIPYVIKKTKECMNRSQEVTRKEKEKEIYLIPSIPNTPCSYFHFVNKTPINRREKYSNIRIKDPETQKRADIKVLDSTKRVNYTPTHTSSRIRNMKENAYLVNLSTKLNTYHRAKKFSGQLSKMKEFIRTHARKKEKLKSIMGKNSMCLYSKKAKIEDKRQFEKDIKERGKSMIMNRMHHQFYEQDEENLQNKLNLNFFQNESILRTVSSGCGMPAYESKINQDDYLRPLFDRLSLKGNRGLKFSQKHFEQSTNSIPCIPKSTRRKIENKNFEKMFNHNSLGRPNSKAKFYGPDLTLETDPYIAEKSQFLLEIVPKGQSKQLSVSPSPSISSNIDIAKIIQGQRGVKEGPPVGLKETRLTNSRRFWKKNNY</sequence>
<dbReference type="EMBL" id="CAMPGE010002220">
    <property type="protein sequence ID" value="CAI2361017.1"/>
    <property type="molecule type" value="Genomic_DNA"/>
</dbReference>
<comment type="caution">
    <text evidence="1">The sequence shown here is derived from an EMBL/GenBank/DDBJ whole genome shotgun (WGS) entry which is preliminary data.</text>
</comment>
<evidence type="ECO:0000313" key="2">
    <source>
        <dbReference type="Proteomes" id="UP001295684"/>
    </source>
</evidence>
<gene>
    <name evidence="1" type="ORF">ECRASSUSDP1_LOCUS2326</name>
</gene>
<proteinExistence type="predicted"/>
<evidence type="ECO:0000313" key="1">
    <source>
        <dbReference type="EMBL" id="CAI2361017.1"/>
    </source>
</evidence>